<dbReference type="PANTHER" id="PTHR30203:SF29">
    <property type="entry name" value="PROTEIN CYAE"/>
    <property type="match status" value="1"/>
</dbReference>
<dbReference type="GO" id="GO:0015562">
    <property type="term" value="F:efflux transmembrane transporter activity"/>
    <property type="evidence" value="ECO:0007669"/>
    <property type="project" value="InterPro"/>
</dbReference>
<dbReference type="InterPro" id="IPR010131">
    <property type="entry name" value="MdtP/NodT-like"/>
</dbReference>
<name>A0A7U4SS00_9BURK</name>
<keyword evidence="2" id="KW-0813">Transport</keyword>
<dbReference type="PIRSF" id="PIRSF001892">
    <property type="entry name" value="CyaE"/>
    <property type="match status" value="1"/>
</dbReference>
<dbReference type="EMBL" id="CP065686">
    <property type="protein sequence ID" value="QPS44958.1"/>
    <property type="molecule type" value="Genomic_DNA"/>
</dbReference>
<comment type="similarity">
    <text evidence="1 2">Belongs to the outer membrane factor (OMF) (TC 1.B.17) family.</text>
</comment>
<keyword evidence="2" id="KW-0204">Cytolysis</keyword>
<accession>A0A7U4SS00</accession>
<evidence type="ECO:0000313" key="4">
    <source>
        <dbReference type="Proteomes" id="UP000594943"/>
    </source>
</evidence>
<keyword evidence="2" id="KW-0354">Hemolysis</keyword>
<dbReference type="Proteomes" id="UP000594943">
    <property type="component" value="Chromosome 1"/>
</dbReference>
<dbReference type="GO" id="GO:0031640">
    <property type="term" value="P:killing of cells of another organism"/>
    <property type="evidence" value="ECO:0007669"/>
    <property type="project" value="UniProtKB-KW"/>
</dbReference>
<comment type="subcellular location">
    <subcellularLocation>
        <location evidence="2">Cell outer membrane</location>
        <topology evidence="2">Peripheral membrane protein</topology>
    </subcellularLocation>
</comment>
<reference evidence="3 4" key="1">
    <citation type="submission" date="2020-12" db="EMBL/GenBank/DDBJ databases">
        <title>FDA dAtabase for Regulatory Grade micrObial Sequences (FDA-ARGOS): Supporting development and validation of Infectious Disease Dx tests.</title>
        <authorList>
            <person name="Nelson B."/>
            <person name="Plummer A."/>
            <person name="Tallon L."/>
            <person name="Sadzewicz L."/>
            <person name="Zhao X."/>
            <person name="Boylan J."/>
            <person name="Ott S."/>
            <person name="Bowen H."/>
            <person name="Vavikolanu K."/>
            <person name="Mehta A."/>
            <person name="Aluvathingal J."/>
            <person name="Nadendla S."/>
            <person name="Myers T."/>
            <person name="Yan Y."/>
            <person name="Sichtig H."/>
        </authorList>
    </citation>
    <scope>NUCLEOTIDE SEQUENCE [LARGE SCALE GENOMIC DNA]</scope>
    <source>
        <strain evidence="3 4">FDAARGOS_899</strain>
    </source>
</reference>
<dbReference type="InterPro" id="IPR003423">
    <property type="entry name" value="OMP_efflux"/>
</dbReference>
<gene>
    <name evidence="3" type="ORF">I6G56_07785</name>
</gene>
<proteinExistence type="inferred from homology"/>
<dbReference type="AlphaFoldDB" id="A0A7U4SS00"/>
<dbReference type="GO" id="GO:0009279">
    <property type="term" value="C:cell outer membrane"/>
    <property type="evidence" value="ECO:0007669"/>
    <property type="project" value="UniProtKB-SubCell"/>
</dbReference>
<evidence type="ECO:0000313" key="3">
    <source>
        <dbReference type="EMBL" id="QPS44958.1"/>
    </source>
</evidence>
<evidence type="ECO:0000256" key="2">
    <source>
        <dbReference type="PIRNR" id="PIRNR001892"/>
    </source>
</evidence>
<keyword evidence="2" id="KW-0998">Cell outer membrane</keyword>
<dbReference type="Gene3D" id="1.20.1600.10">
    <property type="entry name" value="Outer membrane efflux proteins (OEP)"/>
    <property type="match status" value="1"/>
</dbReference>
<dbReference type="KEGG" id="bhg:I6G56_07785"/>
<accession>A0A7T2U3Q9</accession>
<comment type="function">
    <text evidence="2">CyaE is necessary for transport of calmodulin-sensitive adenylate cyclase-hemolysin (cyclolysin).</text>
</comment>
<dbReference type="SUPFAM" id="SSF56954">
    <property type="entry name" value="Outer membrane efflux proteins (OEP)"/>
    <property type="match status" value="1"/>
</dbReference>
<dbReference type="InterPro" id="IPR028351">
    <property type="entry name" value="CyaE"/>
</dbReference>
<dbReference type="Pfam" id="PF02321">
    <property type="entry name" value="OEP"/>
    <property type="match status" value="2"/>
</dbReference>
<organism evidence="3 4">
    <name type="scientific">Burkholderia humptydooensis</name>
    <dbReference type="NCBI Taxonomy" id="430531"/>
    <lineage>
        <taxon>Bacteria</taxon>
        <taxon>Pseudomonadati</taxon>
        <taxon>Pseudomonadota</taxon>
        <taxon>Betaproteobacteria</taxon>
        <taxon>Burkholderiales</taxon>
        <taxon>Burkholderiaceae</taxon>
        <taxon>Burkholderia</taxon>
        <taxon>pseudomallei group</taxon>
    </lineage>
</organism>
<protein>
    <recommendedName>
        <fullName evidence="2">Protein CyaE</fullName>
    </recommendedName>
</protein>
<sequence length="482" mass="51811">MPITCIRLIVACAAVLLGAPPTDAQALDVYRTHKLVSDNPATPMLKNTSCIPEMVDRPIGLEDVILQAICANPNTRRAWANARVRAAAVGIGEAAYLPTLNATVGYETDMQQTSYDIPGYGAYTAPTQRTSTKYGMLTLSLVLFDFGKRGAALRQARQLLAAANAAQDDALQTVFFNAAQCYYAVRDAQASVDAALQSENIAKESFAEASAKHDAGAGTLGDQLQAQTVYRRAVLDRVSAEGNVRTAIGTLAAAMGLSANTPIRIVASDPTVNGVEFSEGVDELIDEAMARQPILIEARAKLEAARANVDAVRAQGRPTISLFGSLTQNNPSYQHQPLSYGSPPVSGSRGSTIGVQLTIPLFEGFASGYRTTQAQAQVDAEVAEVRNIELEVSLNVWKSYQSLHTDTENLDNSKYLLKDAQRSLDIARGRYKAGVGTFTELLATQTALTDAQKQRLLAISRWRTARLKLAASLGDLELWSEK</sequence>
<keyword evidence="2" id="KW-0472">Membrane</keyword>
<evidence type="ECO:0000256" key="1">
    <source>
        <dbReference type="ARBA" id="ARBA00007613"/>
    </source>
</evidence>
<dbReference type="PANTHER" id="PTHR30203">
    <property type="entry name" value="OUTER MEMBRANE CATION EFFLUX PROTEIN"/>
    <property type="match status" value="1"/>
</dbReference>
<dbReference type="RefSeq" id="WP_006029518.1">
    <property type="nucleotide sequence ID" value="NZ_CP013380.1"/>
</dbReference>